<feature type="transmembrane region" description="Helical" evidence="8">
    <location>
        <begin position="36"/>
        <end position="57"/>
    </location>
</feature>
<proteinExistence type="predicted"/>
<dbReference type="GO" id="GO:0006865">
    <property type="term" value="P:amino acid transport"/>
    <property type="evidence" value="ECO:0007669"/>
    <property type="project" value="TreeGrafter"/>
</dbReference>
<evidence type="ECO:0008006" key="11">
    <source>
        <dbReference type="Google" id="ProtNLM"/>
    </source>
</evidence>
<evidence type="ECO:0000313" key="9">
    <source>
        <dbReference type="EMBL" id="GAU89497.1"/>
    </source>
</evidence>
<comment type="caution">
    <text evidence="9">The sequence shown here is derived from an EMBL/GenBank/DDBJ whole genome shotgun (WGS) entry which is preliminary data.</text>
</comment>
<evidence type="ECO:0000256" key="4">
    <source>
        <dbReference type="ARBA" id="ARBA00022847"/>
    </source>
</evidence>
<dbReference type="OrthoDB" id="6581954at2759"/>
<name>A0A1D1UQE8_RAMVA</name>
<dbReference type="InterPro" id="IPR000175">
    <property type="entry name" value="Na/ntran_symport"/>
</dbReference>
<keyword evidence="2" id="KW-0813">Transport</keyword>
<keyword evidence="5 8" id="KW-1133">Transmembrane helix</keyword>
<evidence type="ECO:0000256" key="5">
    <source>
        <dbReference type="ARBA" id="ARBA00022989"/>
    </source>
</evidence>
<accession>A0A1D1UQE8</accession>
<evidence type="ECO:0000256" key="6">
    <source>
        <dbReference type="ARBA" id="ARBA00023136"/>
    </source>
</evidence>
<dbReference type="GO" id="GO:0046872">
    <property type="term" value="F:metal ion binding"/>
    <property type="evidence" value="ECO:0007669"/>
    <property type="project" value="UniProtKB-KW"/>
</dbReference>
<dbReference type="Pfam" id="PF00209">
    <property type="entry name" value="SNF"/>
    <property type="match status" value="1"/>
</dbReference>
<organism evidence="9 10">
    <name type="scientific">Ramazzottius varieornatus</name>
    <name type="common">Water bear</name>
    <name type="synonym">Tardigrade</name>
    <dbReference type="NCBI Taxonomy" id="947166"/>
    <lineage>
        <taxon>Eukaryota</taxon>
        <taxon>Metazoa</taxon>
        <taxon>Ecdysozoa</taxon>
        <taxon>Tardigrada</taxon>
        <taxon>Eutardigrada</taxon>
        <taxon>Parachela</taxon>
        <taxon>Hypsibioidea</taxon>
        <taxon>Ramazzottiidae</taxon>
        <taxon>Ramazzottius</taxon>
    </lineage>
</organism>
<evidence type="ECO:0000256" key="8">
    <source>
        <dbReference type="SAM" id="Phobius"/>
    </source>
</evidence>
<sequence length="296" mass="33263">MAGHLGLPVSRVVREGPGLVFAIFPDAITRMPVPTFWAILFNLMLLCFGLDTQFAIIETVVTGITDLWPGVRNSKRWIILIVCSCAFLIGLLFTTKAGLYWVRLFDYFVASWPLILFAFLEMTVILIYGAPRFARNITEMIGRNISYFYRILWYTLVPLSTLFLVLASWATHQPLDYNGMVFPHWTQAVGWLLAVLPVLLIPAYALYHVLTEVEDTQQSFMAVLRAYLVSSSADIRRGAKEVLESPGSALASPRRIPPVSSITGRRMPNESELVPALTVISRAQGPLNIDFRETHV</sequence>
<comment type="subcellular location">
    <subcellularLocation>
        <location evidence="1">Membrane</location>
        <topology evidence="1">Multi-pass membrane protein</topology>
    </subcellularLocation>
</comment>
<protein>
    <recommendedName>
        <fullName evidence="11">Transporter</fullName>
    </recommendedName>
</protein>
<feature type="transmembrane region" description="Helical" evidence="8">
    <location>
        <begin position="151"/>
        <end position="170"/>
    </location>
</feature>
<dbReference type="Proteomes" id="UP000186922">
    <property type="component" value="Unassembled WGS sequence"/>
</dbReference>
<dbReference type="PROSITE" id="PS50267">
    <property type="entry name" value="NA_NEUROTRAN_SYMP_3"/>
    <property type="match status" value="1"/>
</dbReference>
<dbReference type="InterPro" id="IPR037272">
    <property type="entry name" value="SNS_sf"/>
</dbReference>
<feature type="binding site" evidence="7">
    <location>
        <position position="51"/>
    </location>
    <ligand>
        <name>Na(+)</name>
        <dbReference type="ChEBI" id="CHEBI:29101"/>
        <label>1</label>
    </ligand>
</feature>
<keyword evidence="7" id="KW-0915">Sodium</keyword>
<evidence type="ECO:0000256" key="3">
    <source>
        <dbReference type="ARBA" id="ARBA00022692"/>
    </source>
</evidence>
<keyword evidence="10" id="KW-1185">Reference proteome</keyword>
<dbReference type="GO" id="GO:0005886">
    <property type="term" value="C:plasma membrane"/>
    <property type="evidence" value="ECO:0007669"/>
    <property type="project" value="TreeGrafter"/>
</dbReference>
<evidence type="ECO:0000256" key="7">
    <source>
        <dbReference type="PIRSR" id="PIRSR600175-1"/>
    </source>
</evidence>
<dbReference type="STRING" id="947166.A0A1D1UQE8"/>
<feature type="transmembrane region" description="Helical" evidence="8">
    <location>
        <begin position="77"/>
        <end position="101"/>
    </location>
</feature>
<dbReference type="SUPFAM" id="SSF161070">
    <property type="entry name" value="SNF-like"/>
    <property type="match status" value="1"/>
</dbReference>
<evidence type="ECO:0000313" key="10">
    <source>
        <dbReference type="Proteomes" id="UP000186922"/>
    </source>
</evidence>
<keyword evidence="3 8" id="KW-0812">Transmembrane</keyword>
<reference evidence="9 10" key="1">
    <citation type="journal article" date="2016" name="Nat. Commun.">
        <title>Extremotolerant tardigrade genome and improved radiotolerance of human cultured cells by tardigrade-unique protein.</title>
        <authorList>
            <person name="Hashimoto T."/>
            <person name="Horikawa D.D."/>
            <person name="Saito Y."/>
            <person name="Kuwahara H."/>
            <person name="Kozuka-Hata H."/>
            <person name="Shin-I T."/>
            <person name="Minakuchi Y."/>
            <person name="Ohishi K."/>
            <person name="Motoyama A."/>
            <person name="Aizu T."/>
            <person name="Enomoto A."/>
            <person name="Kondo K."/>
            <person name="Tanaka S."/>
            <person name="Hara Y."/>
            <person name="Koshikawa S."/>
            <person name="Sagara H."/>
            <person name="Miura T."/>
            <person name="Yokobori S."/>
            <person name="Miyagawa K."/>
            <person name="Suzuki Y."/>
            <person name="Kubo T."/>
            <person name="Oyama M."/>
            <person name="Kohara Y."/>
            <person name="Fujiyama A."/>
            <person name="Arakawa K."/>
            <person name="Katayama T."/>
            <person name="Toyoda A."/>
            <person name="Kunieda T."/>
        </authorList>
    </citation>
    <scope>NUCLEOTIDE SEQUENCE [LARGE SCALE GENOMIC DNA]</scope>
    <source>
        <strain evidence="9 10">YOKOZUNA-1</strain>
    </source>
</reference>
<keyword evidence="4" id="KW-0769">Symport</keyword>
<dbReference type="EMBL" id="BDGG01000001">
    <property type="protein sequence ID" value="GAU89497.1"/>
    <property type="molecule type" value="Genomic_DNA"/>
</dbReference>
<keyword evidence="6 8" id="KW-0472">Membrane</keyword>
<evidence type="ECO:0000256" key="2">
    <source>
        <dbReference type="ARBA" id="ARBA00022448"/>
    </source>
</evidence>
<evidence type="ECO:0000256" key="1">
    <source>
        <dbReference type="ARBA" id="ARBA00004141"/>
    </source>
</evidence>
<dbReference type="PANTHER" id="PTHR11616">
    <property type="entry name" value="SODIUM/CHLORIDE DEPENDENT TRANSPORTER"/>
    <property type="match status" value="1"/>
</dbReference>
<feature type="transmembrane region" description="Helical" evidence="8">
    <location>
        <begin position="107"/>
        <end position="130"/>
    </location>
</feature>
<feature type="transmembrane region" description="Helical" evidence="8">
    <location>
        <begin position="190"/>
        <end position="210"/>
    </location>
</feature>
<gene>
    <name evidence="9" type="primary">RvY_02044</name>
    <name evidence="9" type="synonym">RvY_02044.3</name>
    <name evidence="9" type="ORF">RvY_02044-3</name>
</gene>
<dbReference type="AlphaFoldDB" id="A0A1D1UQE8"/>
<keyword evidence="7" id="KW-0479">Metal-binding</keyword>
<dbReference type="GO" id="GO:0035725">
    <property type="term" value="P:sodium ion transmembrane transport"/>
    <property type="evidence" value="ECO:0007669"/>
    <property type="project" value="TreeGrafter"/>
</dbReference>
<dbReference type="GO" id="GO:0015293">
    <property type="term" value="F:symporter activity"/>
    <property type="evidence" value="ECO:0007669"/>
    <property type="project" value="UniProtKB-KW"/>
</dbReference>
<dbReference type="PANTHER" id="PTHR11616:SF240">
    <property type="entry name" value="BLOATED TUBULES, ISOFORM B-RELATED"/>
    <property type="match status" value="1"/>
</dbReference>